<reference evidence="16" key="1">
    <citation type="submission" date="2020-10" db="EMBL/GenBank/DDBJ databases">
        <authorList>
            <person name="Gilroy R."/>
        </authorList>
    </citation>
    <scope>NUCLEOTIDE SEQUENCE</scope>
    <source>
        <strain evidence="16">CHK157-1446</strain>
    </source>
</reference>
<dbReference type="InterPro" id="IPR023465">
    <property type="entry name" value="Riboflavin_kinase_dom_sf"/>
</dbReference>
<evidence type="ECO:0000256" key="2">
    <source>
        <dbReference type="ARBA" id="ARBA00005201"/>
    </source>
</evidence>
<protein>
    <recommendedName>
        <fullName evidence="14">Riboflavin biosynthesis protein</fullName>
    </recommendedName>
    <domain>
        <recommendedName>
            <fullName evidence="14">Riboflavin kinase</fullName>
            <ecNumber evidence="14">2.7.1.26</ecNumber>
        </recommendedName>
        <alternativeName>
            <fullName evidence="14">Flavokinase</fullName>
        </alternativeName>
    </domain>
    <domain>
        <recommendedName>
            <fullName evidence="14">FMN adenylyltransferase</fullName>
            <ecNumber evidence="14">2.7.7.2</ecNumber>
        </recommendedName>
        <alternativeName>
            <fullName evidence="14">FAD pyrophosphorylase</fullName>
        </alternativeName>
        <alternativeName>
            <fullName evidence="14">FAD synthase</fullName>
        </alternativeName>
    </domain>
</protein>
<name>A0A9D1JH77_9FIRM</name>
<dbReference type="Proteomes" id="UP000823982">
    <property type="component" value="Unassembled WGS sequence"/>
</dbReference>
<comment type="pathway">
    <text evidence="2 14">Cofactor biosynthesis; FMN biosynthesis; FMN from riboflavin (ATP route): step 1/1.</text>
</comment>
<keyword evidence="11" id="KW-0511">Multifunctional enzyme</keyword>
<dbReference type="CDD" id="cd02064">
    <property type="entry name" value="FAD_synthetase_N"/>
    <property type="match status" value="1"/>
</dbReference>
<keyword evidence="3 14" id="KW-0285">Flavoprotein</keyword>
<keyword evidence="4 14" id="KW-0288">FMN</keyword>
<dbReference type="GO" id="GO:0005524">
    <property type="term" value="F:ATP binding"/>
    <property type="evidence" value="ECO:0007669"/>
    <property type="project" value="UniProtKB-UniRule"/>
</dbReference>
<dbReference type="PIRSF" id="PIRSF004491">
    <property type="entry name" value="FAD_Synth"/>
    <property type="match status" value="1"/>
</dbReference>
<keyword evidence="6 14" id="KW-0548">Nucleotidyltransferase</keyword>
<dbReference type="Pfam" id="PF01687">
    <property type="entry name" value="Flavokinase"/>
    <property type="match status" value="1"/>
</dbReference>
<keyword evidence="10 14" id="KW-0067">ATP-binding</keyword>
<evidence type="ECO:0000256" key="7">
    <source>
        <dbReference type="ARBA" id="ARBA00022741"/>
    </source>
</evidence>
<organism evidence="16 17">
    <name type="scientific">Candidatus Faeciplasma gallinarum</name>
    <dbReference type="NCBI Taxonomy" id="2840799"/>
    <lineage>
        <taxon>Bacteria</taxon>
        <taxon>Bacillati</taxon>
        <taxon>Bacillota</taxon>
        <taxon>Clostridia</taxon>
        <taxon>Eubacteriales</taxon>
        <taxon>Oscillospiraceae</taxon>
        <taxon>Oscillospiraceae incertae sedis</taxon>
        <taxon>Candidatus Faeciplasma</taxon>
    </lineage>
</organism>
<keyword evidence="9 14" id="KW-0274">FAD</keyword>
<dbReference type="EC" id="2.7.1.26" evidence="14"/>
<evidence type="ECO:0000313" key="16">
    <source>
        <dbReference type="EMBL" id="HIS23983.1"/>
    </source>
</evidence>
<dbReference type="InterPro" id="IPR023468">
    <property type="entry name" value="Riboflavin_kinase"/>
</dbReference>
<dbReference type="EMBL" id="DVIR01000008">
    <property type="protein sequence ID" value="HIS23983.1"/>
    <property type="molecule type" value="Genomic_DNA"/>
</dbReference>
<comment type="caution">
    <text evidence="16">The sequence shown here is derived from an EMBL/GenBank/DDBJ whole genome shotgun (WGS) entry which is preliminary data.</text>
</comment>
<evidence type="ECO:0000256" key="5">
    <source>
        <dbReference type="ARBA" id="ARBA00022679"/>
    </source>
</evidence>
<dbReference type="InterPro" id="IPR015865">
    <property type="entry name" value="Riboflavin_kinase_bac/euk"/>
</dbReference>
<sequence length="287" mass="31684">MKTAVLLGLFDGVHRGHAAALEALRDACVAGKRLVYTFPSASLDTKGQRKLLLTDDEKRQKLLSMGADEVVFADFESVRNMTAQEFAEKVLKDRLGADCVICGENFRFGAGASADTRDLQRILGGMGIRFVCVPIVYFGGEPISTTRIRALIEDKKIKEANSLLGYGYTLCGKVVHGNSLGRKMGIRTINTLYPPEKLLPPNGVYSSSVVIQRRVYKGVTDIGTKPTVSDDGNEGIETHILDYDGDLYGKTVSIIFNDYYREEKKFSSQAELIEVISADIQRRKEES</sequence>
<dbReference type="Gene3D" id="2.40.30.30">
    <property type="entry name" value="Riboflavin kinase-like"/>
    <property type="match status" value="1"/>
</dbReference>
<evidence type="ECO:0000256" key="9">
    <source>
        <dbReference type="ARBA" id="ARBA00022827"/>
    </source>
</evidence>
<dbReference type="GO" id="GO:0009398">
    <property type="term" value="P:FMN biosynthetic process"/>
    <property type="evidence" value="ECO:0007669"/>
    <property type="project" value="UniProtKB-UniRule"/>
</dbReference>
<dbReference type="InterPro" id="IPR002606">
    <property type="entry name" value="Riboflavin_kinase_bac"/>
</dbReference>
<dbReference type="GO" id="GO:0003919">
    <property type="term" value="F:FMN adenylyltransferase activity"/>
    <property type="evidence" value="ECO:0007669"/>
    <property type="project" value="UniProtKB-UniRule"/>
</dbReference>
<dbReference type="EC" id="2.7.7.2" evidence="14"/>
<dbReference type="Pfam" id="PF06574">
    <property type="entry name" value="FAD_syn"/>
    <property type="match status" value="1"/>
</dbReference>
<comment type="pathway">
    <text evidence="1 14">Cofactor biosynthesis; FAD biosynthesis; FAD from FMN: step 1/1.</text>
</comment>
<dbReference type="InterPro" id="IPR014729">
    <property type="entry name" value="Rossmann-like_a/b/a_fold"/>
</dbReference>
<comment type="catalytic activity">
    <reaction evidence="13 14">
        <text>FMN + ATP + H(+) = FAD + diphosphate</text>
        <dbReference type="Rhea" id="RHEA:17237"/>
        <dbReference type="ChEBI" id="CHEBI:15378"/>
        <dbReference type="ChEBI" id="CHEBI:30616"/>
        <dbReference type="ChEBI" id="CHEBI:33019"/>
        <dbReference type="ChEBI" id="CHEBI:57692"/>
        <dbReference type="ChEBI" id="CHEBI:58210"/>
        <dbReference type="EC" id="2.7.7.2"/>
    </reaction>
</comment>
<evidence type="ECO:0000256" key="14">
    <source>
        <dbReference type="PIRNR" id="PIRNR004491"/>
    </source>
</evidence>
<accession>A0A9D1JH77</accession>
<keyword evidence="8 14" id="KW-0418">Kinase</keyword>
<reference evidence="16" key="2">
    <citation type="journal article" date="2021" name="PeerJ">
        <title>Extensive microbial diversity within the chicken gut microbiome revealed by metagenomics and culture.</title>
        <authorList>
            <person name="Gilroy R."/>
            <person name="Ravi A."/>
            <person name="Getino M."/>
            <person name="Pursley I."/>
            <person name="Horton D.L."/>
            <person name="Alikhan N.F."/>
            <person name="Baker D."/>
            <person name="Gharbi K."/>
            <person name="Hall N."/>
            <person name="Watson M."/>
            <person name="Adriaenssens E.M."/>
            <person name="Foster-Nyarko E."/>
            <person name="Jarju S."/>
            <person name="Secka A."/>
            <person name="Antonio M."/>
            <person name="Oren A."/>
            <person name="Chaudhuri R.R."/>
            <person name="La Ragione R."/>
            <person name="Hildebrand F."/>
            <person name="Pallen M.J."/>
        </authorList>
    </citation>
    <scope>NUCLEOTIDE SEQUENCE</scope>
    <source>
        <strain evidence="16">CHK157-1446</strain>
    </source>
</reference>
<evidence type="ECO:0000256" key="3">
    <source>
        <dbReference type="ARBA" id="ARBA00022630"/>
    </source>
</evidence>
<dbReference type="Gene3D" id="3.40.50.620">
    <property type="entry name" value="HUPs"/>
    <property type="match status" value="1"/>
</dbReference>
<evidence type="ECO:0000256" key="13">
    <source>
        <dbReference type="ARBA" id="ARBA00049494"/>
    </source>
</evidence>
<evidence type="ECO:0000256" key="8">
    <source>
        <dbReference type="ARBA" id="ARBA00022777"/>
    </source>
</evidence>
<evidence type="ECO:0000256" key="1">
    <source>
        <dbReference type="ARBA" id="ARBA00004726"/>
    </source>
</evidence>
<dbReference type="NCBIfam" id="TIGR00083">
    <property type="entry name" value="ribF"/>
    <property type="match status" value="1"/>
</dbReference>
<comment type="similarity">
    <text evidence="14">Belongs to the ribF family.</text>
</comment>
<evidence type="ECO:0000256" key="10">
    <source>
        <dbReference type="ARBA" id="ARBA00022840"/>
    </source>
</evidence>
<evidence type="ECO:0000313" key="17">
    <source>
        <dbReference type="Proteomes" id="UP000823982"/>
    </source>
</evidence>
<dbReference type="SMART" id="SM00904">
    <property type="entry name" value="Flavokinase"/>
    <property type="match status" value="1"/>
</dbReference>
<feature type="domain" description="Riboflavin kinase" evidence="15">
    <location>
        <begin position="163"/>
        <end position="287"/>
    </location>
</feature>
<dbReference type="AlphaFoldDB" id="A0A9D1JH77"/>
<dbReference type="PANTHER" id="PTHR22749">
    <property type="entry name" value="RIBOFLAVIN KINASE/FMN ADENYLYLTRANSFERASE"/>
    <property type="match status" value="1"/>
</dbReference>
<dbReference type="GO" id="GO:0009231">
    <property type="term" value="P:riboflavin biosynthetic process"/>
    <property type="evidence" value="ECO:0007669"/>
    <property type="project" value="InterPro"/>
</dbReference>
<dbReference type="SUPFAM" id="SSF52374">
    <property type="entry name" value="Nucleotidylyl transferase"/>
    <property type="match status" value="1"/>
</dbReference>
<evidence type="ECO:0000259" key="15">
    <source>
        <dbReference type="SMART" id="SM00904"/>
    </source>
</evidence>
<dbReference type="GO" id="GO:0008531">
    <property type="term" value="F:riboflavin kinase activity"/>
    <property type="evidence" value="ECO:0007669"/>
    <property type="project" value="UniProtKB-UniRule"/>
</dbReference>
<evidence type="ECO:0000256" key="6">
    <source>
        <dbReference type="ARBA" id="ARBA00022695"/>
    </source>
</evidence>
<evidence type="ECO:0000256" key="4">
    <source>
        <dbReference type="ARBA" id="ARBA00022643"/>
    </source>
</evidence>
<dbReference type="InterPro" id="IPR015864">
    <property type="entry name" value="FAD_synthase"/>
</dbReference>
<keyword evidence="7 14" id="KW-0547">Nucleotide-binding</keyword>
<dbReference type="SUPFAM" id="SSF82114">
    <property type="entry name" value="Riboflavin kinase-like"/>
    <property type="match status" value="1"/>
</dbReference>
<dbReference type="GO" id="GO:0006747">
    <property type="term" value="P:FAD biosynthetic process"/>
    <property type="evidence" value="ECO:0007669"/>
    <property type="project" value="UniProtKB-UniRule"/>
</dbReference>
<comment type="catalytic activity">
    <reaction evidence="12 14">
        <text>riboflavin + ATP = FMN + ADP + H(+)</text>
        <dbReference type="Rhea" id="RHEA:14357"/>
        <dbReference type="ChEBI" id="CHEBI:15378"/>
        <dbReference type="ChEBI" id="CHEBI:30616"/>
        <dbReference type="ChEBI" id="CHEBI:57986"/>
        <dbReference type="ChEBI" id="CHEBI:58210"/>
        <dbReference type="ChEBI" id="CHEBI:456216"/>
        <dbReference type="EC" id="2.7.1.26"/>
    </reaction>
</comment>
<evidence type="ECO:0000256" key="12">
    <source>
        <dbReference type="ARBA" id="ARBA00047880"/>
    </source>
</evidence>
<gene>
    <name evidence="16" type="primary">ribF</name>
    <name evidence="16" type="ORF">IAD01_01055</name>
</gene>
<proteinExistence type="inferred from homology"/>
<dbReference type="PANTHER" id="PTHR22749:SF6">
    <property type="entry name" value="RIBOFLAVIN KINASE"/>
    <property type="match status" value="1"/>
</dbReference>
<evidence type="ECO:0000256" key="11">
    <source>
        <dbReference type="ARBA" id="ARBA00023268"/>
    </source>
</evidence>
<keyword evidence="5 14" id="KW-0808">Transferase</keyword>